<reference evidence="3 4" key="2">
    <citation type="journal article" date="2017" name="Genome Biol.">
        <title>New reference genome sequences of hot pepper reveal the massive evolution of plant disease-resistance genes by retroduplication.</title>
        <authorList>
            <person name="Kim S."/>
            <person name="Park J."/>
            <person name="Yeom S.I."/>
            <person name="Kim Y.M."/>
            <person name="Seo E."/>
            <person name="Kim K.T."/>
            <person name="Kim M.S."/>
            <person name="Lee J.M."/>
            <person name="Cheong K."/>
            <person name="Shin H.S."/>
            <person name="Kim S.B."/>
            <person name="Han K."/>
            <person name="Lee J."/>
            <person name="Park M."/>
            <person name="Lee H.A."/>
            <person name="Lee H.Y."/>
            <person name="Lee Y."/>
            <person name="Oh S."/>
            <person name="Lee J.H."/>
            <person name="Choi E."/>
            <person name="Choi E."/>
            <person name="Lee S.E."/>
            <person name="Jeon J."/>
            <person name="Kim H."/>
            <person name="Choi G."/>
            <person name="Song H."/>
            <person name="Lee J."/>
            <person name="Lee S.C."/>
            <person name="Kwon J.K."/>
            <person name="Lee H.Y."/>
            <person name="Koo N."/>
            <person name="Hong Y."/>
            <person name="Kim R.W."/>
            <person name="Kang W.H."/>
            <person name="Huh J.H."/>
            <person name="Kang B.C."/>
            <person name="Yang T.J."/>
            <person name="Lee Y.H."/>
            <person name="Bennetzen J.L."/>
            <person name="Choi D."/>
        </authorList>
    </citation>
    <scope>NUCLEOTIDE SEQUENCE [LARGE SCALE GENOMIC DNA]</scope>
    <source>
        <strain evidence="4">cv. CM334</strain>
    </source>
</reference>
<gene>
    <name evidence="3" type="ORF">T459_15108</name>
</gene>
<dbReference type="Gramene" id="PHT82093">
    <property type="protein sequence ID" value="PHT82093"/>
    <property type="gene ID" value="T459_15108"/>
</dbReference>
<feature type="coiled-coil region" evidence="1">
    <location>
        <begin position="68"/>
        <end position="95"/>
    </location>
</feature>
<evidence type="ECO:0000313" key="3">
    <source>
        <dbReference type="EMBL" id="PHT82093.1"/>
    </source>
</evidence>
<keyword evidence="1" id="KW-0175">Coiled coil</keyword>
<dbReference type="AlphaFoldDB" id="A0A2G2ZJC9"/>
<protein>
    <submittedName>
        <fullName evidence="3">Uncharacterized protein</fullName>
    </submittedName>
</protein>
<sequence length="144" mass="16049">MDGETNSASQPAQLSEMDIWVQSVGGKKKGRVKGLGSLGRSVKATNSSTSTLPKEIDEMIKSQVDASNADLYAQLQNERKKNKRMRKELHLLMKHVYNKSTSNDERPSQKDYQAFEDESYYDSDDVNGSDNPDNVNESDSDPDG</sequence>
<reference evidence="3 4" key="1">
    <citation type="journal article" date="2014" name="Nat. Genet.">
        <title>Genome sequence of the hot pepper provides insights into the evolution of pungency in Capsicum species.</title>
        <authorList>
            <person name="Kim S."/>
            <person name="Park M."/>
            <person name="Yeom S.I."/>
            <person name="Kim Y.M."/>
            <person name="Lee J.M."/>
            <person name="Lee H.A."/>
            <person name="Seo E."/>
            <person name="Choi J."/>
            <person name="Cheong K."/>
            <person name="Kim K.T."/>
            <person name="Jung K."/>
            <person name="Lee G.W."/>
            <person name="Oh S.K."/>
            <person name="Bae C."/>
            <person name="Kim S.B."/>
            <person name="Lee H.Y."/>
            <person name="Kim S.Y."/>
            <person name="Kim M.S."/>
            <person name="Kang B.C."/>
            <person name="Jo Y.D."/>
            <person name="Yang H.B."/>
            <person name="Jeong H.J."/>
            <person name="Kang W.H."/>
            <person name="Kwon J.K."/>
            <person name="Shin C."/>
            <person name="Lim J.Y."/>
            <person name="Park J.H."/>
            <person name="Huh J.H."/>
            <person name="Kim J.S."/>
            <person name="Kim B.D."/>
            <person name="Cohen O."/>
            <person name="Paran I."/>
            <person name="Suh M.C."/>
            <person name="Lee S.B."/>
            <person name="Kim Y.K."/>
            <person name="Shin Y."/>
            <person name="Noh S.J."/>
            <person name="Park J."/>
            <person name="Seo Y.S."/>
            <person name="Kwon S.Y."/>
            <person name="Kim H.A."/>
            <person name="Park J.M."/>
            <person name="Kim H.J."/>
            <person name="Choi S.B."/>
            <person name="Bosland P.W."/>
            <person name="Reeves G."/>
            <person name="Jo S.H."/>
            <person name="Lee B.W."/>
            <person name="Cho H.T."/>
            <person name="Choi H.S."/>
            <person name="Lee M.S."/>
            <person name="Yu Y."/>
            <person name="Do Choi Y."/>
            <person name="Park B.S."/>
            <person name="van Deynze A."/>
            <person name="Ashrafi H."/>
            <person name="Hill T."/>
            <person name="Kim W.T."/>
            <person name="Pai H.S."/>
            <person name="Ahn H.K."/>
            <person name="Yeam I."/>
            <person name="Giovannoni J.J."/>
            <person name="Rose J.K."/>
            <person name="Sorensen I."/>
            <person name="Lee S.J."/>
            <person name="Kim R.W."/>
            <person name="Choi I.Y."/>
            <person name="Choi B.S."/>
            <person name="Lim J.S."/>
            <person name="Lee Y.H."/>
            <person name="Choi D."/>
        </authorList>
    </citation>
    <scope>NUCLEOTIDE SEQUENCE [LARGE SCALE GENOMIC DNA]</scope>
    <source>
        <strain evidence="4">cv. CM334</strain>
    </source>
</reference>
<organism evidence="3 4">
    <name type="scientific">Capsicum annuum</name>
    <name type="common">Capsicum pepper</name>
    <dbReference type="NCBI Taxonomy" id="4072"/>
    <lineage>
        <taxon>Eukaryota</taxon>
        <taxon>Viridiplantae</taxon>
        <taxon>Streptophyta</taxon>
        <taxon>Embryophyta</taxon>
        <taxon>Tracheophyta</taxon>
        <taxon>Spermatophyta</taxon>
        <taxon>Magnoliopsida</taxon>
        <taxon>eudicotyledons</taxon>
        <taxon>Gunneridae</taxon>
        <taxon>Pentapetalae</taxon>
        <taxon>asterids</taxon>
        <taxon>lamiids</taxon>
        <taxon>Solanales</taxon>
        <taxon>Solanaceae</taxon>
        <taxon>Solanoideae</taxon>
        <taxon>Capsiceae</taxon>
        <taxon>Capsicum</taxon>
    </lineage>
</organism>
<feature type="region of interest" description="Disordered" evidence="2">
    <location>
        <begin position="27"/>
        <end position="54"/>
    </location>
</feature>
<feature type="compositionally biased region" description="Polar residues" evidence="2">
    <location>
        <begin position="43"/>
        <end position="52"/>
    </location>
</feature>
<dbReference type="EMBL" id="AYRZ02000005">
    <property type="protein sequence ID" value="PHT82093.1"/>
    <property type="molecule type" value="Genomic_DNA"/>
</dbReference>
<name>A0A2G2ZJC9_CAPAN</name>
<proteinExistence type="predicted"/>
<evidence type="ECO:0000256" key="1">
    <source>
        <dbReference type="SAM" id="Coils"/>
    </source>
</evidence>
<evidence type="ECO:0000256" key="2">
    <source>
        <dbReference type="SAM" id="MobiDB-lite"/>
    </source>
</evidence>
<feature type="region of interest" description="Disordered" evidence="2">
    <location>
        <begin position="96"/>
        <end position="144"/>
    </location>
</feature>
<dbReference type="OMA" id="SEMNIWV"/>
<feature type="compositionally biased region" description="Acidic residues" evidence="2">
    <location>
        <begin position="114"/>
        <end position="127"/>
    </location>
</feature>
<accession>A0A2G2ZJC9</accession>
<comment type="caution">
    <text evidence="3">The sequence shown here is derived from an EMBL/GenBank/DDBJ whole genome shotgun (WGS) entry which is preliminary data.</text>
</comment>
<dbReference type="STRING" id="4072.A0A2G2ZJC9"/>
<keyword evidence="4" id="KW-1185">Reference proteome</keyword>
<dbReference type="Proteomes" id="UP000222542">
    <property type="component" value="Unassembled WGS sequence"/>
</dbReference>
<evidence type="ECO:0000313" key="4">
    <source>
        <dbReference type="Proteomes" id="UP000222542"/>
    </source>
</evidence>